<evidence type="ECO:0000313" key="3">
    <source>
        <dbReference type="Proteomes" id="UP000580839"/>
    </source>
</evidence>
<keyword evidence="1" id="KW-0732">Signal</keyword>
<name>A0A849SSP7_UNCEI</name>
<protein>
    <submittedName>
        <fullName evidence="2">Uncharacterized protein</fullName>
    </submittedName>
</protein>
<evidence type="ECO:0000313" key="2">
    <source>
        <dbReference type="EMBL" id="NOT35085.1"/>
    </source>
</evidence>
<comment type="caution">
    <text evidence="2">The sequence shown here is derived from an EMBL/GenBank/DDBJ whole genome shotgun (WGS) entry which is preliminary data.</text>
</comment>
<sequence length="1018" mass="102540">MQHFFKRLLLTWLVAVTALPASAWSANLSWINAAGGTAGTAANWNPAQVPAAADWLNFDINNSYTTTFGVAVPQSDHFGVGDGSPTLRFSTPHTVGTVFAVFNVAAGPTPAATISFGDLSVLRNFYIGHENIGTLTLSGTETNVTYTAPLDSIDFTESLQIGRSGEGTVSVVSGARLYGRVPPQLASQGGIGTLVISGGGVSPFIRRSTVEVDYADTDLLMGKGDATVDVSNGALLDLAGGIQMASGSLGTATMTVVGESAFDSARVTLGGDLRIASQIDGSAEGTATFTVDSRGAVNVGDSTITVDDVAGGLGRLVVKSGGRFTTKHLILGEPANELDLLGGLLQVKGGTLSTSGRALRLNSTAGTPTLELLSGTQSTLGSNTLPTLRVGNAGSAVMRVLGGSDLVVNDFNAVIGDLAGGNGTLDLVGVGSTLNTEKSLVVGQAGTGAFNQRSGAEAELGDLRVATLNGSSGAVVIEDAGTLAHVSGEFAIGGTATAPGTGVGTVTVRDSALLSLDGSAGTTTVWPGSTLFLSSGGAMEHDGVFEVRGRMTLSNGKTLGGTILPVANGIIAASGDMLSRIHSGTDTTGHISTSGGLPLSLGMTVPDGYDMLGTLTLGGATVTLRDADSAMVGRVTLSGGTLNPPAGGAVIAADHALTGFGTVNGNLTPRGRIVSSGASGLRLGGKVTGTGQGMSGDKFIFLAGSRFEGFGPINASVQIDSGATVEPNGTTTLGNAPIASTVAINGRLVATGIPVLFSATDTVRVGGTVKLTAGAVGNPGTNLRVKAGGRLQGTGNVVANTVVSGSLAPGNSAGKLIVVGSLQMNGDGRLEFELGNPAIAEQDTVICGPAALAGTLDLRFLPSFAAAVGDSFQILACTSRTGTFSNVTLNGVPAAGMLDVHYRNQSVWVVVLPGIVDVPGAGNSAAGVRELRFASVASPGPAPAFALDLPRVSRVSLELFDVSGRRLTTLHEGTLAAGRHRFESNAAQRGIRGMCFARARVWEDAWVTTRTARVVVMP</sequence>
<dbReference type="AlphaFoldDB" id="A0A849SSP7"/>
<gene>
    <name evidence="2" type="ORF">HOP12_13120</name>
</gene>
<dbReference type="InterPro" id="IPR030895">
    <property type="entry name" value="T5SS_PEPC_rpt"/>
</dbReference>
<accession>A0A849SSP7</accession>
<feature type="signal peptide" evidence="1">
    <location>
        <begin position="1"/>
        <end position="23"/>
    </location>
</feature>
<feature type="chain" id="PRO_5032471358" evidence="1">
    <location>
        <begin position="24"/>
        <end position="1018"/>
    </location>
</feature>
<proteinExistence type="predicted"/>
<organism evidence="2 3">
    <name type="scientific">Eiseniibacteriota bacterium</name>
    <dbReference type="NCBI Taxonomy" id="2212470"/>
    <lineage>
        <taxon>Bacteria</taxon>
        <taxon>Candidatus Eiseniibacteriota</taxon>
    </lineage>
</organism>
<dbReference type="EMBL" id="JABFRW010000172">
    <property type="protein sequence ID" value="NOT35085.1"/>
    <property type="molecule type" value="Genomic_DNA"/>
</dbReference>
<evidence type="ECO:0000256" key="1">
    <source>
        <dbReference type="SAM" id="SignalP"/>
    </source>
</evidence>
<dbReference type="Proteomes" id="UP000580839">
    <property type="component" value="Unassembled WGS sequence"/>
</dbReference>
<dbReference type="NCBIfam" id="TIGR04393">
    <property type="entry name" value="rpt_T5SS_PEPC"/>
    <property type="match status" value="1"/>
</dbReference>
<reference evidence="2 3" key="1">
    <citation type="submission" date="2020-04" db="EMBL/GenBank/DDBJ databases">
        <title>Metagenomic profiling of ammonia- and methane-oxidizing microorganisms in a Dutch drinking water treatment plant.</title>
        <authorList>
            <person name="Poghosyan L."/>
            <person name="Leucker S."/>
        </authorList>
    </citation>
    <scope>NUCLEOTIDE SEQUENCE [LARGE SCALE GENOMIC DNA]</scope>
    <source>
        <strain evidence="2">S-RSF-IL-03</strain>
    </source>
</reference>